<evidence type="ECO:0000256" key="4">
    <source>
        <dbReference type="ARBA" id="ARBA00022692"/>
    </source>
</evidence>
<keyword evidence="5 7" id="KW-1133">Transmembrane helix</keyword>
<evidence type="ECO:0000256" key="7">
    <source>
        <dbReference type="SAM" id="Phobius"/>
    </source>
</evidence>
<reference evidence="9" key="1">
    <citation type="journal article" date="2019" name="Int. J. Syst. Evol. Microbiol.">
        <title>The Global Catalogue of Microorganisms (GCM) 10K type strain sequencing project: providing services to taxonomists for standard genome sequencing and annotation.</title>
        <authorList>
            <consortium name="The Broad Institute Genomics Platform"/>
            <consortium name="The Broad Institute Genome Sequencing Center for Infectious Disease"/>
            <person name="Wu L."/>
            <person name="Ma J."/>
        </authorList>
    </citation>
    <scope>NUCLEOTIDE SEQUENCE [LARGE SCALE GENOMIC DNA]</scope>
    <source>
        <strain evidence="9">CGMCC 1.10992</strain>
    </source>
</reference>
<evidence type="ECO:0000313" key="8">
    <source>
        <dbReference type="EMBL" id="MFD2097349.1"/>
    </source>
</evidence>
<comment type="subcellular location">
    <subcellularLocation>
        <location evidence="1">Cell membrane</location>
        <topology evidence="1">Multi-pass membrane protein</topology>
    </subcellularLocation>
</comment>
<keyword evidence="3" id="KW-1003">Cell membrane</keyword>
<keyword evidence="6 7" id="KW-0472">Membrane</keyword>
<evidence type="ECO:0000256" key="3">
    <source>
        <dbReference type="ARBA" id="ARBA00022475"/>
    </source>
</evidence>
<feature type="transmembrane region" description="Helical" evidence="7">
    <location>
        <begin position="425"/>
        <end position="445"/>
    </location>
</feature>
<dbReference type="SUPFAM" id="SSF161098">
    <property type="entry name" value="MetI-like"/>
    <property type="match status" value="2"/>
</dbReference>
<evidence type="ECO:0000256" key="5">
    <source>
        <dbReference type="ARBA" id="ARBA00022989"/>
    </source>
</evidence>
<keyword evidence="2" id="KW-0813">Transport</keyword>
<dbReference type="Proteomes" id="UP001597380">
    <property type="component" value="Unassembled WGS sequence"/>
</dbReference>
<dbReference type="RefSeq" id="WP_345340511.1">
    <property type="nucleotide sequence ID" value="NZ_BAABLI010000015.1"/>
</dbReference>
<feature type="transmembrane region" description="Helical" evidence="7">
    <location>
        <begin position="300"/>
        <end position="323"/>
    </location>
</feature>
<evidence type="ECO:0000256" key="1">
    <source>
        <dbReference type="ARBA" id="ARBA00004651"/>
    </source>
</evidence>
<feature type="transmembrane region" description="Helical" evidence="7">
    <location>
        <begin position="242"/>
        <end position="264"/>
    </location>
</feature>
<feature type="transmembrane region" description="Helical" evidence="7">
    <location>
        <begin position="457"/>
        <end position="475"/>
    </location>
</feature>
<dbReference type="EMBL" id="JBHUHT010000017">
    <property type="protein sequence ID" value="MFD2097349.1"/>
    <property type="molecule type" value="Genomic_DNA"/>
</dbReference>
<evidence type="ECO:0000256" key="6">
    <source>
        <dbReference type="ARBA" id="ARBA00023136"/>
    </source>
</evidence>
<dbReference type="PANTHER" id="PTHR30043">
    <property type="entry name" value="PHOSPHONATES TRANSPORT SYSTEM PERMEASE PROTEIN"/>
    <property type="match status" value="1"/>
</dbReference>
<dbReference type="Gene3D" id="1.10.3720.10">
    <property type="entry name" value="MetI-like"/>
    <property type="match status" value="3"/>
</dbReference>
<proteinExistence type="predicted"/>
<feature type="transmembrane region" description="Helical" evidence="7">
    <location>
        <begin position="217"/>
        <end position="235"/>
    </location>
</feature>
<protein>
    <submittedName>
        <fullName evidence="8">PhnE/PtxC family ABC transporter permease</fullName>
    </submittedName>
</protein>
<feature type="transmembrane region" description="Helical" evidence="7">
    <location>
        <begin position="63"/>
        <end position="87"/>
    </location>
</feature>
<evidence type="ECO:0000256" key="2">
    <source>
        <dbReference type="ARBA" id="ARBA00022448"/>
    </source>
</evidence>
<evidence type="ECO:0000313" key="9">
    <source>
        <dbReference type="Proteomes" id="UP001597380"/>
    </source>
</evidence>
<feature type="transmembrane region" description="Helical" evidence="7">
    <location>
        <begin position="107"/>
        <end position="130"/>
    </location>
</feature>
<dbReference type="PANTHER" id="PTHR30043:SF1">
    <property type="entry name" value="ABC TRANSPORT SYSTEM PERMEASE PROTEIN P69"/>
    <property type="match status" value="1"/>
</dbReference>
<keyword evidence="4 7" id="KW-0812">Transmembrane</keyword>
<organism evidence="8 9">
    <name type="scientific">Corallincola platygyrae</name>
    <dbReference type="NCBI Taxonomy" id="1193278"/>
    <lineage>
        <taxon>Bacteria</taxon>
        <taxon>Pseudomonadati</taxon>
        <taxon>Pseudomonadota</taxon>
        <taxon>Gammaproteobacteria</taxon>
        <taxon>Alteromonadales</taxon>
        <taxon>Psychromonadaceae</taxon>
        <taxon>Corallincola</taxon>
    </lineage>
</organism>
<comment type="caution">
    <text evidence="8">The sequence shown here is derived from an EMBL/GenBank/DDBJ whole genome shotgun (WGS) entry which is preliminary data.</text>
</comment>
<sequence>MWHKAAQLHPMARLTLLILMAALVLLPWADLNLYQVEPGAELGRMMQGLVSPSLSEIDTLTHASLITVAFALIGVGIAALLGMPLALLFHFRVIRGLCAFIRAIHELFWALIFMQVFGLSAITGLLAITLPYACTFAKVYAEILEGIDNQTPLPSGTDKISRWCYSTIPAAWSALVAYTRYRFECALRSSAILGFIGLPTLGFHLDTAFAQGVYDQAATILLLFFALIATLRFWLKPALVPVYLVVCLWALPETPPVYGSYFWQFFTQDIWPKALLLGDWIGALNWYANQLVSVAMPAVGQTLVLTQLSLAATCLLTVALAWLGSRQFGNPISQTLGHGILLALRSTPEMILAFVFLLLFGPSMLPAILALALHNSGLISYLGSRITDHVKLRQDAPKGIDRYSYEILPRIYPQLMTFLLYRWEVIMRESAILGILGITTLGFYIDSAFEDIRFDRAALLIVISALLNVLVDSLARRLRRRAGLRELRMG</sequence>
<feature type="transmembrane region" description="Helical" evidence="7">
    <location>
        <begin position="351"/>
        <end position="373"/>
    </location>
</feature>
<keyword evidence="9" id="KW-1185">Reference proteome</keyword>
<accession>A0ABW4XR84</accession>
<name>A0ABW4XR84_9GAMM</name>
<gene>
    <name evidence="8" type="ORF">ACFSJ3_15230</name>
</gene>
<dbReference type="InterPro" id="IPR035906">
    <property type="entry name" value="MetI-like_sf"/>
</dbReference>